<dbReference type="EMBL" id="PZKL01000037">
    <property type="protein sequence ID" value="PTH80033.1"/>
    <property type="molecule type" value="Genomic_DNA"/>
</dbReference>
<evidence type="ECO:0000313" key="2">
    <source>
        <dbReference type="EMBL" id="PTH80033.1"/>
    </source>
</evidence>
<sequence>MKKSILSCIMILGISAFSSAAMASRNDSNDMSSQNDINGEYYKKKMIEQCGHVSEVGMSSVFGEKAYHEKFYPELGTFSSELDRIKTIDGNTYASITGVFRQAKQDKDDLRLGLIQNQNMRNRNIVNLSVNQSGQSKVEQLYAQVQTELLQREATVMQRAADSVMSIIQGDGRRSYGPNGNGGVPSTYDKWQQCQKWWVYEKKLSPWNN</sequence>
<dbReference type="AlphaFoldDB" id="A0A2T4MZP3"/>
<evidence type="ECO:0000256" key="1">
    <source>
        <dbReference type="SAM" id="SignalP"/>
    </source>
</evidence>
<gene>
    <name evidence="2" type="ORF">DAA48_15830</name>
</gene>
<evidence type="ECO:0000313" key="3">
    <source>
        <dbReference type="Proteomes" id="UP000241986"/>
    </source>
</evidence>
<dbReference type="Proteomes" id="UP000241986">
    <property type="component" value="Unassembled WGS sequence"/>
</dbReference>
<feature type="chain" id="PRO_5015735956" evidence="1">
    <location>
        <begin position="24"/>
        <end position="209"/>
    </location>
</feature>
<organism evidence="2 3">
    <name type="scientific">Aeromonas veronii</name>
    <dbReference type="NCBI Taxonomy" id="654"/>
    <lineage>
        <taxon>Bacteria</taxon>
        <taxon>Pseudomonadati</taxon>
        <taxon>Pseudomonadota</taxon>
        <taxon>Gammaproteobacteria</taxon>
        <taxon>Aeromonadales</taxon>
        <taxon>Aeromonadaceae</taxon>
        <taxon>Aeromonas</taxon>
    </lineage>
</organism>
<dbReference type="RefSeq" id="WP_107683915.1">
    <property type="nucleotide sequence ID" value="NZ_PZKL01000037.1"/>
</dbReference>
<feature type="signal peptide" evidence="1">
    <location>
        <begin position="1"/>
        <end position="23"/>
    </location>
</feature>
<comment type="caution">
    <text evidence="2">The sequence shown here is derived from an EMBL/GenBank/DDBJ whole genome shotgun (WGS) entry which is preliminary data.</text>
</comment>
<protein>
    <submittedName>
        <fullName evidence="2">Uncharacterized protein</fullName>
    </submittedName>
</protein>
<accession>A0A2T4MZP3</accession>
<name>A0A2T4MZP3_AERVE</name>
<keyword evidence="1" id="KW-0732">Signal</keyword>
<proteinExistence type="predicted"/>
<reference evidence="2 3" key="1">
    <citation type="submission" date="2018-03" db="EMBL/GenBank/DDBJ databases">
        <title>Aeromonas veronii whole genome sequencing and analysis.</title>
        <authorList>
            <person name="Xie H."/>
            <person name="Liu T."/>
            <person name="Wang K."/>
        </authorList>
    </citation>
    <scope>NUCLEOTIDE SEQUENCE [LARGE SCALE GENOMIC DNA]</scope>
    <source>
        <strain evidence="2 3">XH.VA.1</strain>
    </source>
</reference>